<protein>
    <recommendedName>
        <fullName evidence="2">Alpha/beta hydrolase fold-3 domain-containing protein</fullName>
    </recommendedName>
</protein>
<dbReference type="Gene3D" id="3.40.50.1820">
    <property type="entry name" value="alpha/beta hydrolase"/>
    <property type="match status" value="1"/>
</dbReference>
<feature type="domain" description="Alpha/beta hydrolase fold-3" evidence="2">
    <location>
        <begin position="105"/>
        <end position="324"/>
    </location>
</feature>
<evidence type="ECO:0000259" key="2">
    <source>
        <dbReference type="Pfam" id="PF07859"/>
    </source>
</evidence>
<sequence>MNYQEAKELLKTKAGNAEKWVKYVPGLEESGYLAEATKQELMPKDAPAEQDPNQVMTVEALRASMGWPSRDISVNALIIENDVADGNIPVRIYRKEALGKPVPVIVFFHGGGFFGGSLDNVEHPCRTLADKGDVVVVSVDYSLAPEKPYPDGLLDSYRAVKWVYRNADKLGILKEKIAVAGDSAGGNLSITVSLLDRTFGTNYIGAQVLLYPTVARGIDGKGELWDASRLGAKADAELIAGYVAGFGSLDFKVDEMYLENQENTKNSLVSPIYSERLGELPPTLVAVGEFDPLRLQNEVLVAQLRENGVATEYIQYNGMIHAFMDQIGDAPQAEDVMEETVRFVLGIFK</sequence>
<dbReference type="InterPro" id="IPR029058">
    <property type="entry name" value="AB_hydrolase_fold"/>
</dbReference>
<dbReference type="EMBL" id="CP011102">
    <property type="protein sequence ID" value="AQY49685.1"/>
    <property type="molecule type" value="Genomic_DNA"/>
</dbReference>
<dbReference type="GO" id="GO:0016787">
    <property type="term" value="F:hydrolase activity"/>
    <property type="evidence" value="ECO:0007669"/>
    <property type="project" value="UniProtKB-KW"/>
</dbReference>
<keyword evidence="4" id="KW-1185">Reference proteome</keyword>
<keyword evidence="1" id="KW-0378">Hydrolase</keyword>
<accession>A0A1S7FQR2</accession>
<name>A0A1S7FQR2_9LIST</name>
<dbReference type="Proteomes" id="UP000223060">
    <property type="component" value="Chromosome"/>
</dbReference>
<dbReference type="SUPFAM" id="SSF53474">
    <property type="entry name" value="alpha/beta-Hydrolases"/>
    <property type="match status" value="1"/>
</dbReference>
<gene>
    <name evidence="3" type="ORF">UE46_00470</name>
</gene>
<evidence type="ECO:0000313" key="4">
    <source>
        <dbReference type="Proteomes" id="UP000223060"/>
    </source>
</evidence>
<dbReference type="PANTHER" id="PTHR48081">
    <property type="entry name" value="AB HYDROLASE SUPERFAMILY PROTEIN C4A8.06C"/>
    <property type="match status" value="1"/>
</dbReference>
<evidence type="ECO:0000256" key="1">
    <source>
        <dbReference type="ARBA" id="ARBA00022801"/>
    </source>
</evidence>
<organism evidence="3 4">
    <name type="scientific">Listeria weihenstephanensis</name>
    <dbReference type="NCBI Taxonomy" id="1006155"/>
    <lineage>
        <taxon>Bacteria</taxon>
        <taxon>Bacillati</taxon>
        <taxon>Bacillota</taxon>
        <taxon>Bacilli</taxon>
        <taxon>Bacillales</taxon>
        <taxon>Listeriaceae</taxon>
        <taxon>Listeria</taxon>
    </lineage>
</organism>
<proteinExistence type="predicted"/>
<dbReference type="AlphaFoldDB" id="A0A1S7FQR2"/>
<evidence type="ECO:0000313" key="3">
    <source>
        <dbReference type="EMBL" id="AQY49685.1"/>
    </source>
</evidence>
<dbReference type="InterPro" id="IPR013094">
    <property type="entry name" value="AB_hydrolase_3"/>
</dbReference>
<dbReference type="Pfam" id="PF07859">
    <property type="entry name" value="Abhydrolase_3"/>
    <property type="match status" value="1"/>
</dbReference>
<dbReference type="PANTHER" id="PTHR48081:SF8">
    <property type="entry name" value="ALPHA_BETA HYDROLASE FOLD-3 DOMAIN-CONTAINING PROTEIN-RELATED"/>
    <property type="match status" value="1"/>
</dbReference>
<reference evidence="4" key="1">
    <citation type="submission" date="2015-03" db="EMBL/GenBank/DDBJ databases">
        <authorList>
            <person name="Ferrari E."/>
            <person name="Walter M.C."/>
            <person name="Huptas C."/>
            <person name="Scherer S."/>
            <person name="Mueller-Herbst S."/>
        </authorList>
    </citation>
    <scope>NUCLEOTIDE SEQUENCE [LARGE SCALE GENOMIC DNA]</scope>
    <source>
        <strain evidence="4">LWP01</strain>
    </source>
</reference>
<dbReference type="KEGG" id="lwi:UE46_00470"/>
<dbReference type="RefSeq" id="WP_036060599.1">
    <property type="nucleotide sequence ID" value="NZ_CP011102.1"/>
</dbReference>
<dbReference type="InterPro" id="IPR050300">
    <property type="entry name" value="GDXG_lipolytic_enzyme"/>
</dbReference>